<evidence type="ECO:0000256" key="2">
    <source>
        <dbReference type="ARBA" id="ARBA00010441"/>
    </source>
</evidence>
<evidence type="ECO:0008006" key="15">
    <source>
        <dbReference type="Google" id="ProtNLM"/>
    </source>
</evidence>
<keyword evidence="12" id="KW-0732">Signal</keyword>
<keyword evidence="8" id="KW-0472">Membrane</keyword>
<keyword evidence="3" id="KW-0444">Lipid biosynthesis</keyword>
<evidence type="ECO:0000256" key="8">
    <source>
        <dbReference type="ARBA" id="ARBA00023136"/>
    </source>
</evidence>
<dbReference type="Pfam" id="PF01066">
    <property type="entry name" value="CDP-OH_P_transf"/>
    <property type="match status" value="1"/>
</dbReference>
<evidence type="ECO:0000256" key="10">
    <source>
        <dbReference type="ARBA" id="ARBA00023264"/>
    </source>
</evidence>
<dbReference type="GO" id="GO:0016020">
    <property type="term" value="C:membrane"/>
    <property type="evidence" value="ECO:0007669"/>
    <property type="project" value="UniProtKB-SubCell"/>
</dbReference>
<dbReference type="InterPro" id="IPR050324">
    <property type="entry name" value="CDP-alcohol_PTase-I"/>
</dbReference>
<dbReference type="InterPro" id="IPR004570">
    <property type="entry name" value="Phosphatidylglycerol_P_synth"/>
</dbReference>
<dbReference type="Gene3D" id="1.20.120.1760">
    <property type="match status" value="1"/>
</dbReference>
<evidence type="ECO:0000256" key="7">
    <source>
        <dbReference type="ARBA" id="ARBA00023098"/>
    </source>
</evidence>
<name>A0AAD7XR97_9STRA</name>
<dbReference type="PANTHER" id="PTHR14269">
    <property type="entry name" value="CDP-DIACYLGLYCEROL--GLYCEROL-3-PHOSPHATE 3-PHOSPHATIDYLTRANSFERASE-RELATED"/>
    <property type="match status" value="1"/>
</dbReference>
<keyword evidence="14" id="KW-1185">Reference proteome</keyword>
<evidence type="ECO:0000313" key="14">
    <source>
        <dbReference type="Proteomes" id="UP001230188"/>
    </source>
</evidence>
<evidence type="ECO:0000256" key="4">
    <source>
        <dbReference type="ARBA" id="ARBA00022679"/>
    </source>
</evidence>
<organism evidence="13 14">
    <name type="scientific">Chrysophaeum taylorii</name>
    <dbReference type="NCBI Taxonomy" id="2483200"/>
    <lineage>
        <taxon>Eukaryota</taxon>
        <taxon>Sar</taxon>
        <taxon>Stramenopiles</taxon>
        <taxon>Ochrophyta</taxon>
        <taxon>Pelagophyceae</taxon>
        <taxon>Pelagomonadales</taxon>
        <taxon>Pelagomonadaceae</taxon>
        <taxon>Chrysophaeum</taxon>
    </lineage>
</organism>
<sequence>MLTFSRLCCVPVVGACAGWHPAAAIAFGAASATDWFDGYLARKWDAESALGAFLDPVVDKLLVCVALISLQDPAVVPAACVVVNREIAVSALREWCALRQQLRIHVSKGAKLKTATQMLGITLLLSGLRPPGLCFLYLSAALSLSSGIDSAKIPLSSSFASYRSVSSPLSYVTANLFLA</sequence>
<keyword evidence="9" id="KW-0594">Phospholipid biosynthesis</keyword>
<comment type="caution">
    <text evidence="13">The sequence shown here is derived from an EMBL/GenBank/DDBJ whole genome shotgun (WGS) entry which is preliminary data.</text>
</comment>
<keyword evidence="7" id="KW-0443">Lipid metabolism</keyword>
<dbReference type="AlphaFoldDB" id="A0AAD7XR97"/>
<evidence type="ECO:0000256" key="11">
    <source>
        <dbReference type="RuleBase" id="RU003750"/>
    </source>
</evidence>
<keyword evidence="5" id="KW-0812">Transmembrane</keyword>
<keyword evidence="4 11" id="KW-0808">Transferase</keyword>
<reference evidence="13" key="1">
    <citation type="submission" date="2023-01" db="EMBL/GenBank/DDBJ databases">
        <title>Metagenome sequencing of chrysophaentin producing Chrysophaeum taylorii.</title>
        <authorList>
            <person name="Davison J."/>
            <person name="Bewley C."/>
        </authorList>
    </citation>
    <scope>NUCLEOTIDE SEQUENCE</scope>
    <source>
        <strain evidence="13">NIES-1699</strain>
    </source>
</reference>
<dbReference type="InterPro" id="IPR048254">
    <property type="entry name" value="CDP_ALCOHOL_P_TRANSF_CS"/>
</dbReference>
<evidence type="ECO:0000256" key="12">
    <source>
        <dbReference type="SAM" id="SignalP"/>
    </source>
</evidence>
<comment type="subcellular location">
    <subcellularLocation>
        <location evidence="1">Membrane</location>
        <topology evidence="1">Multi-pass membrane protein</topology>
    </subcellularLocation>
</comment>
<dbReference type="PANTHER" id="PTHR14269:SF62">
    <property type="entry name" value="CDP-DIACYLGLYCEROL--GLYCEROL-3-PHOSPHATE 3-PHOSPHATIDYLTRANSFERASE 1, CHLOROPLASTIC"/>
    <property type="match status" value="1"/>
</dbReference>
<evidence type="ECO:0000313" key="13">
    <source>
        <dbReference type="EMBL" id="KAJ8606679.1"/>
    </source>
</evidence>
<protein>
    <recommendedName>
        <fullName evidence="15">CDP-diacylglycerol--glycerol-3-phosphate 3-phosphatidyltransferase</fullName>
    </recommendedName>
</protein>
<evidence type="ECO:0000256" key="6">
    <source>
        <dbReference type="ARBA" id="ARBA00022989"/>
    </source>
</evidence>
<evidence type="ECO:0000256" key="5">
    <source>
        <dbReference type="ARBA" id="ARBA00022692"/>
    </source>
</evidence>
<dbReference type="InterPro" id="IPR000462">
    <property type="entry name" value="CDP-OH_P_trans"/>
</dbReference>
<accession>A0AAD7XR97</accession>
<dbReference type="GO" id="GO:0046474">
    <property type="term" value="P:glycerophospholipid biosynthetic process"/>
    <property type="evidence" value="ECO:0007669"/>
    <property type="project" value="TreeGrafter"/>
</dbReference>
<dbReference type="Proteomes" id="UP001230188">
    <property type="component" value="Unassembled WGS sequence"/>
</dbReference>
<evidence type="ECO:0000256" key="9">
    <source>
        <dbReference type="ARBA" id="ARBA00023209"/>
    </source>
</evidence>
<evidence type="ECO:0000256" key="1">
    <source>
        <dbReference type="ARBA" id="ARBA00004141"/>
    </source>
</evidence>
<dbReference type="PROSITE" id="PS00379">
    <property type="entry name" value="CDP_ALCOHOL_P_TRANSF"/>
    <property type="match status" value="1"/>
</dbReference>
<keyword evidence="6" id="KW-1133">Transmembrane helix</keyword>
<dbReference type="GO" id="GO:0008444">
    <property type="term" value="F:CDP-diacylglycerol-glycerol-3-phosphate 3-phosphatidyltransferase activity"/>
    <property type="evidence" value="ECO:0007669"/>
    <property type="project" value="InterPro"/>
</dbReference>
<proteinExistence type="inferred from homology"/>
<dbReference type="InterPro" id="IPR043130">
    <property type="entry name" value="CDP-OH_PTrfase_TM_dom"/>
</dbReference>
<dbReference type="PIRSF" id="PIRSF000847">
    <property type="entry name" value="Phos_ph_gly_syn"/>
    <property type="match status" value="1"/>
</dbReference>
<comment type="similarity">
    <text evidence="2 11">Belongs to the CDP-alcohol phosphatidyltransferase class-I family.</text>
</comment>
<evidence type="ECO:0000256" key="3">
    <source>
        <dbReference type="ARBA" id="ARBA00022516"/>
    </source>
</evidence>
<gene>
    <name evidence="13" type="ORF">CTAYLR_010620</name>
</gene>
<feature type="chain" id="PRO_5042092277" description="CDP-diacylglycerol--glycerol-3-phosphate 3-phosphatidyltransferase" evidence="12">
    <location>
        <begin position="25"/>
        <end position="179"/>
    </location>
</feature>
<keyword evidence="10" id="KW-1208">Phospholipid metabolism</keyword>
<feature type="signal peptide" evidence="12">
    <location>
        <begin position="1"/>
        <end position="24"/>
    </location>
</feature>
<dbReference type="EMBL" id="JAQMWT010000256">
    <property type="protein sequence ID" value="KAJ8606679.1"/>
    <property type="molecule type" value="Genomic_DNA"/>
</dbReference>